<accession>A0AAW2XWL0</accession>
<comment type="caution">
    <text evidence="2">The sequence shown here is derived from an EMBL/GenBank/DDBJ whole genome shotgun (WGS) entry which is preliminary data.</text>
</comment>
<reference evidence="2" key="2">
    <citation type="journal article" date="2024" name="Plant">
        <title>Genomic evolution and insights into agronomic trait innovations of Sesamum species.</title>
        <authorList>
            <person name="Miao H."/>
            <person name="Wang L."/>
            <person name="Qu L."/>
            <person name="Liu H."/>
            <person name="Sun Y."/>
            <person name="Le M."/>
            <person name="Wang Q."/>
            <person name="Wei S."/>
            <person name="Zheng Y."/>
            <person name="Lin W."/>
            <person name="Duan Y."/>
            <person name="Cao H."/>
            <person name="Xiong S."/>
            <person name="Wang X."/>
            <person name="Wei L."/>
            <person name="Li C."/>
            <person name="Ma Q."/>
            <person name="Ju M."/>
            <person name="Zhao R."/>
            <person name="Li G."/>
            <person name="Mu C."/>
            <person name="Tian Q."/>
            <person name="Mei H."/>
            <person name="Zhang T."/>
            <person name="Gao T."/>
            <person name="Zhang H."/>
        </authorList>
    </citation>
    <scope>NUCLEOTIDE SEQUENCE</scope>
    <source>
        <strain evidence="2">KEN1</strain>
    </source>
</reference>
<dbReference type="AlphaFoldDB" id="A0AAW2XWL0"/>
<name>A0AAW2XWL0_9LAMI</name>
<reference evidence="2" key="1">
    <citation type="submission" date="2020-06" db="EMBL/GenBank/DDBJ databases">
        <authorList>
            <person name="Li T."/>
            <person name="Hu X."/>
            <person name="Zhang T."/>
            <person name="Song X."/>
            <person name="Zhang H."/>
            <person name="Dai N."/>
            <person name="Sheng W."/>
            <person name="Hou X."/>
            <person name="Wei L."/>
        </authorList>
    </citation>
    <scope>NUCLEOTIDE SEQUENCE</scope>
    <source>
        <strain evidence="2">KEN1</strain>
        <tissue evidence="2">Leaf</tissue>
    </source>
</reference>
<protein>
    <submittedName>
        <fullName evidence="2">Uncharacterized protein</fullName>
    </submittedName>
</protein>
<evidence type="ECO:0000256" key="1">
    <source>
        <dbReference type="SAM" id="MobiDB-lite"/>
    </source>
</evidence>
<feature type="region of interest" description="Disordered" evidence="1">
    <location>
        <begin position="75"/>
        <end position="97"/>
    </location>
</feature>
<dbReference type="EMBL" id="JACGWN010000002">
    <property type="protein sequence ID" value="KAL0458503.1"/>
    <property type="molecule type" value="Genomic_DNA"/>
</dbReference>
<organism evidence="2">
    <name type="scientific">Sesamum latifolium</name>
    <dbReference type="NCBI Taxonomy" id="2727402"/>
    <lineage>
        <taxon>Eukaryota</taxon>
        <taxon>Viridiplantae</taxon>
        <taxon>Streptophyta</taxon>
        <taxon>Embryophyta</taxon>
        <taxon>Tracheophyta</taxon>
        <taxon>Spermatophyta</taxon>
        <taxon>Magnoliopsida</taxon>
        <taxon>eudicotyledons</taxon>
        <taxon>Gunneridae</taxon>
        <taxon>Pentapetalae</taxon>
        <taxon>asterids</taxon>
        <taxon>lamiids</taxon>
        <taxon>Lamiales</taxon>
        <taxon>Pedaliaceae</taxon>
        <taxon>Sesamum</taxon>
    </lineage>
</organism>
<evidence type="ECO:0000313" key="2">
    <source>
        <dbReference type="EMBL" id="KAL0458503.1"/>
    </source>
</evidence>
<gene>
    <name evidence="2" type="ORF">Slati_0477500</name>
</gene>
<feature type="compositionally biased region" description="Basic and acidic residues" evidence="1">
    <location>
        <begin position="75"/>
        <end position="90"/>
    </location>
</feature>
<proteinExistence type="predicted"/>
<sequence length="97" mass="11043">MDGGNNAVGQVEEVVEETNKGTGLSLSNGERINKIFNFQEFAKIAEWVLDSRDDEPLQAVASLTAQWVAGFGRSRQRDFEKTSRNLDRTHMQQMHFR</sequence>